<evidence type="ECO:0000313" key="1">
    <source>
        <dbReference type="EMBL" id="OKH22679.1"/>
    </source>
</evidence>
<gene>
    <name evidence="1" type="ORF">NIES1031_19700</name>
</gene>
<dbReference type="AlphaFoldDB" id="A0A1U7HGI8"/>
<name>A0A1U7HGI8_9CHRO</name>
<comment type="caution">
    <text evidence="1">The sequence shown here is derived from an EMBL/GenBank/DDBJ whole genome shotgun (WGS) entry which is preliminary data.</text>
</comment>
<sequence length="73" mass="8477">MCAVKRYTFFVKAWAIAEDEKTTFFVPCRSYLQKVEALFEEHRKKILHLVPTAHVEHIEATSILVLLTKGDLD</sequence>
<reference evidence="1 2" key="1">
    <citation type="submission" date="2016-11" db="EMBL/GenBank/DDBJ databases">
        <title>Draft Genome Sequences of Nine Cyanobacterial Strains from Diverse Habitats.</title>
        <authorList>
            <person name="Zhu T."/>
            <person name="Hou S."/>
            <person name="Lu X."/>
            <person name="Hess W.R."/>
        </authorList>
    </citation>
    <scope>NUCLEOTIDE SEQUENCE [LARGE SCALE GENOMIC DNA]</scope>
    <source>
        <strain evidence="1 2">5.2 s.c.1</strain>
    </source>
</reference>
<accession>A0A1U7HGI8</accession>
<keyword evidence="2" id="KW-1185">Reference proteome</keyword>
<protein>
    <submittedName>
        <fullName evidence="1">Uncharacterized protein</fullName>
    </submittedName>
</protein>
<dbReference type="RefSeq" id="WP_073551173.1">
    <property type="nucleotide sequence ID" value="NZ_MRCC01000019.1"/>
</dbReference>
<organism evidence="1 2">
    <name type="scientific">Chroogloeocystis siderophila 5.2 s.c.1</name>
    <dbReference type="NCBI Taxonomy" id="247279"/>
    <lineage>
        <taxon>Bacteria</taxon>
        <taxon>Bacillati</taxon>
        <taxon>Cyanobacteriota</taxon>
        <taxon>Cyanophyceae</taxon>
        <taxon>Oscillatoriophycideae</taxon>
        <taxon>Chroococcales</taxon>
        <taxon>Chroococcaceae</taxon>
        <taxon>Chroogloeocystis</taxon>
    </lineage>
</organism>
<dbReference type="Proteomes" id="UP000185984">
    <property type="component" value="Unassembled WGS sequence"/>
</dbReference>
<evidence type="ECO:0000313" key="2">
    <source>
        <dbReference type="Proteomes" id="UP000185984"/>
    </source>
</evidence>
<proteinExistence type="predicted"/>
<dbReference type="EMBL" id="MRCC01000019">
    <property type="protein sequence ID" value="OKH22679.1"/>
    <property type="molecule type" value="Genomic_DNA"/>
</dbReference>